<dbReference type="OrthoDB" id="7375667at2"/>
<dbReference type="STRING" id="225324.SAMN02745126_04300"/>
<evidence type="ECO:0000256" key="1">
    <source>
        <dbReference type="SAM" id="Phobius"/>
    </source>
</evidence>
<evidence type="ECO:0008006" key="4">
    <source>
        <dbReference type="Google" id="ProtNLM"/>
    </source>
</evidence>
<dbReference type="Proteomes" id="UP000190092">
    <property type="component" value="Unassembled WGS sequence"/>
</dbReference>
<keyword evidence="1" id="KW-0812">Transmembrane</keyword>
<evidence type="ECO:0000313" key="2">
    <source>
        <dbReference type="EMBL" id="SKA22263.1"/>
    </source>
</evidence>
<proteinExistence type="predicted"/>
<organism evidence="2 3">
    <name type="scientific">Enhydrobacter aerosaccus</name>
    <dbReference type="NCBI Taxonomy" id="225324"/>
    <lineage>
        <taxon>Bacteria</taxon>
        <taxon>Pseudomonadati</taxon>
        <taxon>Pseudomonadota</taxon>
        <taxon>Alphaproteobacteria</taxon>
        <taxon>Hyphomicrobiales</taxon>
        <taxon>Enhydrobacter</taxon>
    </lineage>
</organism>
<gene>
    <name evidence="2" type="ORF">SAMN02745126_04300</name>
</gene>
<accession>A0A1T4S203</accession>
<dbReference type="EMBL" id="FUWJ01000006">
    <property type="protein sequence ID" value="SKA22263.1"/>
    <property type="molecule type" value="Genomic_DNA"/>
</dbReference>
<name>A0A1T4S203_9HYPH</name>
<sequence>MNTEPTRKSDKELWQGLALEPAQGSVAVSDLELAAWLDGTLTEREAAQIEAALARDPKLRAAALDLADILGKPLPAPPPKMVRRAQALVGAQSGRSSAGVGAWWPSGLLASLLPSFDSGFAFQRGVMAGAAVIVAAVGFAMGGGLGASFAEQKYASIQSSTTVPAPLGSDTTRQLNDLFTDNI</sequence>
<feature type="transmembrane region" description="Helical" evidence="1">
    <location>
        <begin position="126"/>
        <end position="150"/>
    </location>
</feature>
<dbReference type="RefSeq" id="WP_085935970.1">
    <property type="nucleotide sequence ID" value="NZ_FUWJ01000006.1"/>
</dbReference>
<protein>
    <recommendedName>
        <fullName evidence="4">Zinc-finger</fullName>
    </recommendedName>
</protein>
<dbReference type="AlphaFoldDB" id="A0A1T4S203"/>
<keyword evidence="3" id="KW-1185">Reference proteome</keyword>
<keyword evidence="1" id="KW-0472">Membrane</keyword>
<reference evidence="3" key="1">
    <citation type="submission" date="2017-02" db="EMBL/GenBank/DDBJ databases">
        <authorList>
            <person name="Varghese N."/>
            <person name="Submissions S."/>
        </authorList>
    </citation>
    <scope>NUCLEOTIDE SEQUENCE [LARGE SCALE GENOMIC DNA]</scope>
    <source>
        <strain evidence="3">ATCC 27094</strain>
    </source>
</reference>
<evidence type="ECO:0000313" key="3">
    <source>
        <dbReference type="Proteomes" id="UP000190092"/>
    </source>
</evidence>
<keyword evidence="1" id="KW-1133">Transmembrane helix</keyword>